<sequence>KGIETESVALNRNEKGTKEEEEGSTSTPPSLPRGNWSGEVIYQA</sequence>
<feature type="non-terminal residue" evidence="1">
    <location>
        <position position="1"/>
    </location>
</feature>
<dbReference type="Proteomes" id="UP000029981">
    <property type="component" value="Unassembled WGS sequence"/>
</dbReference>
<reference evidence="1 2" key="5">
    <citation type="journal article" date="2019" name="Gigascience">
        <title>A chromosome-scale genome assembly of cucumber (Cucumis sativus L.).</title>
        <authorList>
            <person name="Li Q."/>
            <person name="Li H."/>
            <person name="Huang W."/>
            <person name="Xu Y."/>
            <person name="Zhou Q."/>
            <person name="Wang S."/>
            <person name="Ruan J."/>
            <person name="Huang S."/>
            <person name="Zhang Z."/>
        </authorList>
    </citation>
    <scope>NUCLEOTIDE SEQUENCE [LARGE SCALE GENOMIC DNA]</scope>
    <source>
        <strain evidence="2">cv. 9930</strain>
        <tissue evidence="1">Leaf</tissue>
    </source>
</reference>
<organism evidence="1 2">
    <name type="scientific">Cucumis sativus</name>
    <name type="common">Cucumber</name>
    <dbReference type="NCBI Taxonomy" id="3659"/>
    <lineage>
        <taxon>Eukaryota</taxon>
        <taxon>Viridiplantae</taxon>
        <taxon>Streptophyta</taxon>
        <taxon>Embryophyta</taxon>
        <taxon>Tracheophyta</taxon>
        <taxon>Spermatophyta</taxon>
        <taxon>Magnoliopsida</taxon>
        <taxon>eudicotyledons</taxon>
        <taxon>Gunneridae</taxon>
        <taxon>Pentapetalae</taxon>
        <taxon>rosids</taxon>
        <taxon>fabids</taxon>
        <taxon>Cucurbitales</taxon>
        <taxon>Cucurbitaceae</taxon>
        <taxon>Benincaseae</taxon>
        <taxon>Cucumis</taxon>
    </lineage>
</organism>
<name>A0ACB6HBN7_CUCSA</name>
<reference evidence="1 2" key="2">
    <citation type="journal article" date="2009" name="PLoS ONE">
        <title>An integrated genetic and cytogenetic map of the cucumber genome.</title>
        <authorList>
            <person name="Ren Y."/>
            <person name="Zhang Z."/>
            <person name="Liu J."/>
            <person name="Staub J.E."/>
            <person name="Han Y."/>
            <person name="Cheng Z."/>
            <person name="Li X."/>
            <person name="Lu J."/>
            <person name="Miao H."/>
            <person name="Kang H."/>
            <person name="Xie B."/>
            <person name="Gu X."/>
            <person name="Wang X."/>
            <person name="Du Y."/>
            <person name="Jin W."/>
            <person name="Huang S."/>
        </authorList>
    </citation>
    <scope>NUCLEOTIDE SEQUENCE [LARGE SCALE GENOMIC DNA]</scope>
    <source>
        <strain evidence="2">cv. 9930</strain>
        <tissue evidence="1">Leaf</tissue>
    </source>
</reference>
<proteinExistence type="predicted"/>
<reference evidence="1 2" key="1">
    <citation type="journal article" date="2009" name="Nat. Genet.">
        <title>The genome of the cucumber, Cucumis sativus L.</title>
        <authorList>
            <person name="Huang S."/>
            <person name="Li R."/>
            <person name="Zhang Z."/>
            <person name="Li L."/>
            <person name="Gu X."/>
            <person name="Fan W."/>
            <person name="Lucas W.J."/>
            <person name="Wang X."/>
            <person name="Xie B."/>
            <person name="Ni P."/>
            <person name="Ren Y."/>
            <person name="Zhu H."/>
            <person name="Li J."/>
            <person name="Lin K."/>
            <person name="Jin W."/>
            <person name="Fei Z."/>
            <person name="Li G."/>
            <person name="Staub J."/>
            <person name="Kilian A."/>
            <person name="van der Vossen E.A."/>
            <person name="Wu Y."/>
            <person name="Guo J."/>
            <person name="He J."/>
            <person name="Jia Z."/>
            <person name="Ren Y."/>
            <person name="Tian G."/>
            <person name="Lu Y."/>
            <person name="Ruan J."/>
            <person name="Qian W."/>
            <person name="Wang M."/>
            <person name="Huang Q."/>
            <person name="Li B."/>
            <person name="Xuan Z."/>
            <person name="Cao J."/>
            <person name="Asan"/>
            <person name="Wu Z."/>
            <person name="Zhang J."/>
            <person name="Cai Q."/>
            <person name="Bai Y."/>
            <person name="Zhao B."/>
            <person name="Han Y."/>
            <person name="Li Y."/>
            <person name="Li X."/>
            <person name="Wang S."/>
            <person name="Shi Q."/>
            <person name="Liu S."/>
            <person name="Cho W.K."/>
            <person name="Kim J.Y."/>
            <person name="Xu Y."/>
            <person name="Heller-Uszynska K."/>
            <person name="Miao H."/>
            <person name="Cheng Z."/>
            <person name="Zhang S."/>
            <person name="Wu J."/>
            <person name="Yang Y."/>
            <person name="Kang H."/>
            <person name="Li M."/>
            <person name="Liang H."/>
            <person name="Ren X."/>
            <person name="Shi Z."/>
            <person name="Wen M."/>
            <person name="Jian M."/>
            <person name="Yang H."/>
            <person name="Zhang G."/>
            <person name="Yang Z."/>
            <person name="Chen R."/>
            <person name="Liu S."/>
            <person name="Li J."/>
            <person name="Ma L."/>
            <person name="Liu H."/>
            <person name="Zhou Y."/>
            <person name="Zhao J."/>
            <person name="Fang X."/>
            <person name="Li G."/>
            <person name="Fang L."/>
            <person name="Li Y."/>
            <person name="Liu D."/>
            <person name="Zheng H."/>
            <person name="Zhang Y."/>
            <person name="Qin N."/>
            <person name="Li Z."/>
            <person name="Yang G."/>
            <person name="Yang S."/>
            <person name="Bolund L."/>
            <person name="Kristiansen K."/>
            <person name="Zheng H."/>
            <person name="Li S."/>
            <person name="Zhang X."/>
            <person name="Yang H."/>
            <person name="Wang J."/>
            <person name="Sun R."/>
            <person name="Zhang B."/>
            <person name="Jiang S."/>
            <person name="Wang J."/>
            <person name="Du Y."/>
            <person name="Li S."/>
        </authorList>
    </citation>
    <scope>NUCLEOTIDE SEQUENCE [LARGE SCALE GENOMIC DNA]</scope>
    <source>
        <strain evidence="2">cv. 9930</strain>
        <tissue evidence="1">Leaf</tissue>
    </source>
</reference>
<evidence type="ECO:0000313" key="1">
    <source>
        <dbReference type="EMBL" id="KAE8637342.1"/>
    </source>
</evidence>
<reference evidence="1 2" key="4">
    <citation type="journal article" date="2011" name="BMC Genomics">
        <title>RNA-Seq improves annotation of protein-coding genes in the cucumber genome.</title>
        <authorList>
            <person name="Li Z."/>
            <person name="Zhang Z."/>
            <person name="Yan P."/>
            <person name="Huang S."/>
            <person name="Fei Z."/>
            <person name="Lin K."/>
        </authorList>
    </citation>
    <scope>NUCLEOTIDE SEQUENCE [LARGE SCALE GENOMIC DNA]</scope>
    <source>
        <strain evidence="2">cv. 9930</strain>
        <tissue evidence="1">Leaf</tissue>
    </source>
</reference>
<accession>A0ACB6HBN7</accession>
<dbReference type="EMBL" id="ACHR03000048">
    <property type="protein sequence ID" value="KAE8637342.1"/>
    <property type="molecule type" value="Genomic_DNA"/>
</dbReference>
<gene>
    <name evidence="1" type="ORF">Csa_023507</name>
</gene>
<protein>
    <submittedName>
        <fullName evidence="1">Uncharacterized protein</fullName>
    </submittedName>
</protein>
<reference evidence="1 2" key="3">
    <citation type="journal article" date="2010" name="BMC Genomics">
        <title>Transcriptome sequencing and comparative analysis of cucumber flowers with different sex types.</title>
        <authorList>
            <person name="Guo S."/>
            <person name="Zheng Y."/>
            <person name="Joung J.G."/>
            <person name="Liu S."/>
            <person name="Zhang Z."/>
            <person name="Crasta O.R."/>
            <person name="Sobral B.W."/>
            <person name="Xu Y."/>
            <person name="Huang S."/>
            <person name="Fei Z."/>
        </authorList>
    </citation>
    <scope>NUCLEOTIDE SEQUENCE [LARGE SCALE GENOMIC DNA]</scope>
    <source>
        <strain evidence="2">cv. 9930</strain>
        <tissue evidence="1">Leaf</tissue>
    </source>
</reference>
<evidence type="ECO:0000313" key="2">
    <source>
        <dbReference type="Proteomes" id="UP000029981"/>
    </source>
</evidence>
<keyword evidence="2" id="KW-1185">Reference proteome</keyword>
<comment type="caution">
    <text evidence="1">The sequence shown here is derived from an EMBL/GenBank/DDBJ whole genome shotgun (WGS) entry which is preliminary data.</text>
</comment>